<keyword evidence="1" id="KW-0812">Transmembrane</keyword>
<evidence type="ECO:0000313" key="3">
    <source>
        <dbReference type="WBParaSite" id="Pan_g4584.t1"/>
    </source>
</evidence>
<keyword evidence="2" id="KW-1185">Reference proteome</keyword>
<evidence type="ECO:0000313" key="2">
    <source>
        <dbReference type="Proteomes" id="UP000492821"/>
    </source>
</evidence>
<keyword evidence="1" id="KW-1133">Transmembrane helix</keyword>
<keyword evidence="1" id="KW-0472">Membrane</keyword>
<dbReference type="WBParaSite" id="Pan_g4584.t1">
    <property type="protein sequence ID" value="Pan_g4584.t1"/>
    <property type="gene ID" value="Pan_g4584"/>
</dbReference>
<dbReference type="Proteomes" id="UP000492821">
    <property type="component" value="Unassembled WGS sequence"/>
</dbReference>
<reference evidence="2" key="1">
    <citation type="journal article" date="2013" name="Genetics">
        <title>The draft genome and transcriptome of Panagrellus redivivus are shaped by the harsh demands of a free-living lifestyle.</title>
        <authorList>
            <person name="Srinivasan J."/>
            <person name="Dillman A.R."/>
            <person name="Macchietto M.G."/>
            <person name="Heikkinen L."/>
            <person name="Lakso M."/>
            <person name="Fracchia K.M."/>
            <person name="Antoshechkin I."/>
            <person name="Mortazavi A."/>
            <person name="Wong G."/>
            <person name="Sternberg P.W."/>
        </authorList>
    </citation>
    <scope>NUCLEOTIDE SEQUENCE [LARGE SCALE GENOMIC DNA]</scope>
    <source>
        <strain evidence="2">MT8872</strain>
    </source>
</reference>
<feature type="transmembrane region" description="Helical" evidence="1">
    <location>
        <begin position="32"/>
        <end position="56"/>
    </location>
</feature>
<feature type="transmembrane region" description="Helical" evidence="1">
    <location>
        <begin position="7"/>
        <end position="26"/>
    </location>
</feature>
<proteinExistence type="predicted"/>
<name>A0A7E4VXU2_PANRE</name>
<reference evidence="3" key="2">
    <citation type="submission" date="2020-10" db="UniProtKB">
        <authorList>
            <consortium name="WormBaseParasite"/>
        </authorList>
    </citation>
    <scope>IDENTIFICATION</scope>
</reference>
<dbReference type="AlphaFoldDB" id="A0A7E4VXU2"/>
<evidence type="ECO:0000256" key="1">
    <source>
        <dbReference type="SAM" id="Phobius"/>
    </source>
</evidence>
<organism evidence="2 3">
    <name type="scientific">Panagrellus redivivus</name>
    <name type="common">Microworm</name>
    <dbReference type="NCBI Taxonomy" id="6233"/>
    <lineage>
        <taxon>Eukaryota</taxon>
        <taxon>Metazoa</taxon>
        <taxon>Ecdysozoa</taxon>
        <taxon>Nematoda</taxon>
        <taxon>Chromadorea</taxon>
        <taxon>Rhabditida</taxon>
        <taxon>Tylenchina</taxon>
        <taxon>Panagrolaimomorpha</taxon>
        <taxon>Panagrolaimoidea</taxon>
        <taxon>Panagrolaimidae</taxon>
        <taxon>Panagrellus</taxon>
    </lineage>
</organism>
<accession>A0A7E4VXU2</accession>
<sequence>MLLYQTILPCFSASLIVVIVMLAITMKNYDGGLYIILMFPFPLISFINPIITILCVKRYRQVTASVLTGKPVLASISMDRRSTWVSTINDGAVPSFQGVHETHVVT</sequence>
<protein>
    <submittedName>
        <fullName evidence="3">G_PROTEIN_RECEP_F1_2 domain-containing protein</fullName>
    </submittedName>
</protein>